<dbReference type="GO" id="GO:0005524">
    <property type="term" value="F:ATP binding"/>
    <property type="evidence" value="ECO:0007669"/>
    <property type="project" value="UniProtKB-KW"/>
</dbReference>
<evidence type="ECO:0000256" key="15">
    <source>
        <dbReference type="ARBA" id="ARBA00022801"/>
    </source>
</evidence>
<dbReference type="GO" id="GO:0035999">
    <property type="term" value="P:tetrahydrofolate interconversion"/>
    <property type="evidence" value="ECO:0007669"/>
    <property type="project" value="UniProtKB-UniPathway"/>
</dbReference>
<dbReference type="InterPro" id="IPR020628">
    <property type="entry name" value="Formate_THF_ligase_CS"/>
</dbReference>
<dbReference type="PRINTS" id="PR00085">
    <property type="entry name" value="THFDHDRGNASE"/>
</dbReference>
<name>A0A8K0RFT5_9PLEO</name>
<dbReference type="HAMAP" id="MF_01543">
    <property type="entry name" value="FTHFS"/>
    <property type="match status" value="1"/>
</dbReference>
<keyword evidence="10" id="KW-0963">Cytoplasm</keyword>
<evidence type="ECO:0000256" key="12">
    <source>
        <dbReference type="ARBA" id="ARBA00022598"/>
    </source>
</evidence>
<evidence type="ECO:0000256" key="19">
    <source>
        <dbReference type="ARBA" id="ARBA00023268"/>
    </source>
</evidence>
<dbReference type="HAMAP" id="MF_01576">
    <property type="entry name" value="THF_DHG_CYH"/>
    <property type="match status" value="1"/>
</dbReference>
<dbReference type="GO" id="GO:0004329">
    <property type="term" value="F:formate-tetrahydrofolate ligase activity"/>
    <property type="evidence" value="ECO:0007669"/>
    <property type="project" value="UniProtKB-EC"/>
</dbReference>
<accession>A0A8K0RFT5</accession>
<sequence length="1410" mass="153850">MSDISTNAELISSILDPLQKLQNDEYFVAFGPRGKQFIGTPNGYSATYLPPKIVAELAGCDIMKVLWASFGDNADSWFVVYQFKNSSIRCRLGDGAPKALHDYIDRISNSSKRLLGTLRAQLGQGNSFVVWSQSVWACSNVPAPVLHRLRQLSSSTRGDQGFTMGSLKQGVLFNVLWHPDGSYYIRNGAFHVYDFKANITRGAWEQLGAGVTDLAQVALDGYGDSSDTFAFFRRQRVSEEVSFICHFPNEPVQARLYPKENRLEQVSNSSDQPAMFQWATCKRSGSPHKDDPWEAELKAGVKVKVLQDMGNNWYLVEGKKGMKGWAHGSWLDFNNCEQQQDARMAYAQFMGDLQKMMVPGQLQDFPKMANYMDVCTREECKPLKDDSSSVGICAHDLQALLEGSEAYGLQQVKEGRNLWHPDRFARFCHPAVADQLKIKAEQMFVLPRRLYIGPATVNSTRQFSGTAFRMTATKIDGTAIAKTIRERLGAKIKERQSANPRYRPSLKIVQVGDRSDSSTYVRMKLKAAEEANIDCELVHLPEDTSEADLLHLVYDYNNNPSVHGILVQLPLPKHVSEHAITSAVADEKDVDGFGISSIGELAKRGGKPLFTPCTPKGVMVLLQEAGVDIRGKNAVVLGRSDIVGSPVSYLLKNADATVTVCHSRTADLPEVVRRADIVVAAIGKAQFVKGDWLKPGAVVIDVGTNFVPDDTKKSGQRLVGDVDFDSAVEVASQITPVPGGVGPMTIAMLLQNLVDSADATFDREKKRKISPLPLKLEDPIPADHVISRKQHPKQITTIAKEVGILPHELEPYGSTKAKIDLSLLKRLEHRRNGRYVLIAGITPTPLGEGKSTTTIGVAQALGAQLGRICFANVRQPSMGPTFGIKGGAAGGGYSQVIPMDQFNLHLTGDIHAITAANNLLAAAIDTRMFHESTQKDAALYKRLVPVKKGKREFVPVMFRRLKKLGIDKTNPDDLTEDEIRRFARLDIDPETITWRRVLDVNDRHLRQITIGQAPTEKGLTRVTGFDISVASECMAILALSNDLEDLRERLGRMVVASSRGGDPVTCDDIGAGGALTALLVDAIKPNMMQTLEGTPVFVHAGPFANISIGASSVLADKLALKLAGTEPDENHDEQTGFVVTEAGFDFTMGGERFFNIKCRSSGLVPDTVVIVATVRALKVHGGGPDISPGAQLQEVYRTENVELLRKGCVNLKKHIENARQYGVPVVVAINKFATDTQAEIDVIREEAIAAGAEDAIPANHFAEGGKGAVDLANGIIAASAKPKPDFKLLYDVNVGTVQERMETIAKKMYGADKVEFSELAQKKVDTYVKQGFGNLPICVAKTQYSLSHDPALKGAPTGFTVPIRDVRMAAGAGYLYALAADIQTIPGLPTAPGYLNIDVDVENGEISGMF</sequence>
<feature type="domain" description="Tetrahydrofolate dehydrogenase/cyclohydrolase NAD(P)-binding" evidence="21">
    <location>
        <begin position="612"/>
        <end position="758"/>
    </location>
</feature>
<evidence type="ECO:0000256" key="11">
    <source>
        <dbReference type="ARBA" id="ARBA00022563"/>
    </source>
</evidence>
<evidence type="ECO:0000256" key="5">
    <source>
        <dbReference type="ARBA" id="ARBA00011738"/>
    </source>
</evidence>
<evidence type="ECO:0000313" key="23">
    <source>
        <dbReference type="Proteomes" id="UP000813461"/>
    </source>
</evidence>
<dbReference type="InterPro" id="IPR020631">
    <property type="entry name" value="THF_DH/CycHdrlase_NAD-bd_dom"/>
</dbReference>
<dbReference type="PROSITE" id="PS00766">
    <property type="entry name" value="THF_DHG_CYH_1"/>
    <property type="match status" value="1"/>
</dbReference>
<dbReference type="Pfam" id="PF02882">
    <property type="entry name" value="THF_DHG_CYH_C"/>
    <property type="match status" value="1"/>
</dbReference>
<dbReference type="GO" id="GO:0004488">
    <property type="term" value="F:methylenetetrahydrofolate dehydrogenase (NADP+) activity"/>
    <property type="evidence" value="ECO:0007669"/>
    <property type="project" value="UniProtKB-EC"/>
</dbReference>
<dbReference type="InterPro" id="IPR000672">
    <property type="entry name" value="THF_DH/CycHdrlase"/>
</dbReference>
<dbReference type="FunFam" id="3.40.50.300:FF:000245">
    <property type="entry name" value="C-1-tetrahydrofolate synthase, cytoplasmic"/>
    <property type="match status" value="1"/>
</dbReference>
<evidence type="ECO:0000256" key="3">
    <source>
        <dbReference type="ARBA" id="ARBA00005559"/>
    </source>
</evidence>
<keyword evidence="11" id="KW-0554">One-carbon metabolism</keyword>
<dbReference type="CDD" id="cd01080">
    <property type="entry name" value="NAD_bind_m-THF_DH_Cyclohyd"/>
    <property type="match status" value="1"/>
</dbReference>
<dbReference type="EMBL" id="JAGMVJ010000002">
    <property type="protein sequence ID" value="KAH7093720.1"/>
    <property type="molecule type" value="Genomic_DNA"/>
</dbReference>
<comment type="caution">
    <text evidence="22">The sequence shown here is derived from an EMBL/GenBank/DDBJ whole genome shotgun (WGS) entry which is preliminary data.</text>
</comment>
<dbReference type="SUPFAM" id="SSF51735">
    <property type="entry name" value="NAD(P)-binding Rossmann-fold domains"/>
    <property type="match status" value="1"/>
</dbReference>
<dbReference type="InterPro" id="IPR020630">
    <property type="entry name" value="THF_DH/CycHdrlase_cat_dom"/>
</dbReference>
<protein>
    <recommendedName>
        <fullName evidence="9">C-1-tetrahydrofolate synthase, cytoplasmic</fullName>
        <ecNumber evidence="8">1.5.1.5</ecNumber>
        <ecNumber evidence="7">3.5.4.9</ecNumber>
        <ecNumber evidence="6">6.3.4.3</ecNumber>
    </recommendedName>
</protein>
<evidence type="ECO:0000256" key="16">
    <source>
        <dbReference type="ARBA" id="ARBA00022840"/>
    </source>
</evidence>
<dbReference type="FunFam" id="3.40.50.300:FF:001123">
    <property type="entry name" value="C-1-tetrahydrofolate synthase, cytoplasmic isoform X2"/>
    <property type="match status" value="1"/>
</dbReference>
<dbReference type="GO" id="GO:0004477">
    <property type="term" value="F:methenyltetrahydrofolate cyclohydrolase activity"/>
    <property type="evidence" value="ECO:0007669"/>
    <property type="project" value="UniProtKB-EC"/>
</dbReference>
<keyword evidence="14" id="KW-0658">Purine biosynthesis</keyword>
<dbReference type="Gene3D" id="3.40.50.10860">
    <property type="entry name" value="Leucine Dehydrogenase, chain A, domain 1"/>
    <property type="match status" value="1"/>
</dbReference>
<evidence type="ECO:0000313" key="22">
    <source>
        <dbReference type="EMBL" id="KAH7093720.1"/>
    </source>
</evidence>
<keyword evidence="18" id="KW-0560">Oxidoreductase</keyword>
<dbReference type="InterPro" id="IPR020867">
    <property type="entry name" value="THF_DH/CycHdrlase_CS"/>
</dbReference>
<dbReference type="PROSITE" id="PS00722">
    <property type="entry name" value="FTHFS_2"/>
    <property type="match status" value="1"/>
</dbReference>
<evidence type="ECO:0000256" key="14">
    <source>
        <dbReference type="ARBA" id="ARBA00022755"/>
    </source>
</evidence>
<comment type="subunit">
    <text evidence="5">Homodimer.</text>
</comment>
<reference evidence="22" key="1">
    <citation type="journal article" date="2021" name="Nat. Commun.">
        <title>Genetic determinants of endophytism in the Arabidopsis root mycobiome.</title>
        <authorList>
            <person name="Mesny F."/>
            <person name="Miyauchi S."/>
            <person name="Thiergart T."/>
            <person name="Pickel B."/>
            <person name="Atanasova L."/>
            <person name="Karlsson M."/>
            <person name="Huettel B."/>
            <person name="Barry K.W."/>
            <person name="Haridas S."/>
            <person name="Chen C."/>
            <person name="Bauer D."/>
            <person name="Andreopoulos W."/>
            <person name="Pangilinan J."/>
            <person name="LaButti K."/>
            <person name="Riley R."/>
            <person name="Lipzen A."/>
            <person name="Clum A."/>
            <person name="Drula E."/>
            <person name="Henrissat B."/>
            <person name="Kohler A."/>
            <person name="Grigoriev I.V."/>
            <person name="Martin F.M."/>
            <person name="Hacquard S."/>
        </authorList>
    </citation>
    <scope>NUCLEOTIDE SEQUENCE</scope>
    <source>
        <strain evidence="22">MPI-SDFR-AT-0120</strain>
    </source>
</reference>
<dbReference type="SUPFAM" id="SSF52540">
    <property type="entry name" value="P-loop containing nucleoside triphosphate hydrolases"/>
    <property type="match status" value="1"/>
</dbReference>
<dbReference type="OrthoDB" id="5126881at2759"/>
<keyword evidence="16" id="KW-0067">ATP-binding</keyword>
<evidence type="ECO:0000256" key="8">
    <source>
        <dbReference type="ARBA" id="ARBA00012859"/>
    </source>
</evidence>
<comment type="similarity">
    <text evidence="3">In the N-terminal section; belongs to the tetrahydrofolate dehydrogenase/cyclohydrolase family.</text>
</comment>
<dbReference type="InterPro" id="IPR000559">
    <property type="entry name" value="Formate_THF_ligase"/>
</dbReference>
<evidence type="ECO:0000259" key="20">
    <source>
        <dbReference type="Pfam" id="PF00763"/>
    </source>
</evidence>
<evidence type="ECO:0000256" key="18">
    <source>
        <dbReference type="ARBA" id="ARBA00023002"/>
    </source>
</evidence>
<evidence type="ECO:0000256" key="1">
    <source>
        <dbReference type="ARBA" id="ARBA00004496"/>
    </source>
</evidence>
<evidence type="ECO:0000256" key="10">
    <source>
        <dbReference type="ARBA" id="ARBA00022490"/>
    </source>
</evidence>
<comment type="pathway">
    <text evidence="2">One-carbon metabolism; tetrahydrofolate interconversion.</text>
</comment>
<evidence type="ECO:0000256" key="9">
    <source>
        <dbReference type="ARBA" id="ARBA00017592"/>
    </source>
</evidence>
<dbReference type="EC" id="1.5.1.5" evidence="8"/>
<keyword evidence="17" id="KW-0521">NADP</keyword>
<dbReference type="Pfam" id="PF01268">
    <property type="entry name" value="FTHFS"/>
    <property type="match status" value="1"/>
</dbReference>
<gene>
    <name evidence="22" type="ORF">FB567DRAFT_557505</name>
</gene>
<keyword evidence="15" id="KW-0378">Hydrolase</keyword>
<evidence type="ECO:0000256" key="17">
    <source>
        <dbReference type="ARBA" id="ARBA00022857"/>
    </source>
</evidence>
<dbReference type="GO" id="GO:0006164">
    <property type="term" value="P:purine nucleotide biosynthetic process"/>
    <property type="evidence" value="ECO:0007669"/>
    <property type="project" value="UniProtKB-KW"/>
</dbReference>
<keyword evidence="19" id="KW-0511">Multifunctional enzyme</keyword>
<evidence type="ECO:0000256" key="13">
    <source>
        <dbReference type="ARBA" id="ARBA00022741"/>
    </source>
</evidence>
<dbReference type="Pfam" id="PF00763">
    <property type="entry name" value="THF_DHG_CYH"/>
    <property type="match status" value="1"/>
</dbReference>
<dbReference type="InterPro" id="IPR036291">
    <property type="entry name" value="NAD(P)-bd_dom_sf"/>
</dbReference>
<dbReference type="Gene3D" id="3.10.410.10">
    <property type="entry name" value="Formyltetrahydrofolate synthetase, domain 3"/>
    <property type="match status" value="1"/>
</dbReference>
<evidence type="ECO:0000259" key="21">
    <source>
        <dbReference type="Pfam" id="PF02882"/>
    </source>
</evidence>
<evidence type="ECO:0000256" key="6">
    <source>
        <dbReference type="ARBA" id="ARBA00012295"/>
    </source>
</evidence>
<dbReference type="GO" id="GO:0005829">
    <property type="term" value="C:cytosol"/>
    <property type="evidence" value="ECO:0007669"/>
    <property type="project" value="TreeGrafter"/>
</dbReference>
<dbReference type="PANTHER" id="PTHR48099">
    <property type="entry name" value="C-1-TETRAHYDROFOLATE SYNTHASE, CYTOPLASMIC-RELATED"/>
    <property type="match status" value="1"/>
</dbReference>
<dbReference type="PROSITE" id="PS00721">
    <property type="entry name" value="FTHFS_1"/>
    <property type="match status" value="1"/>
</dbReference>
<feature type="domain" description="Tetrahydrofolate dehydrogenase/cyclohydrolase catalytic" evidence="20">
    <location>
        <begin position="475"/>
        <end position="591"/>
    </location>
</feature>
<dbReference type="SUPFAM" id="SSF53223">
    <property type="entry name" value="Aminoacid dehydrogenase-like, N-terminal domain"/>
    <property type="match status" value="1"/>
</dbReference>
<keyword evidence="23" id="KW-1185">Reference proteome</keyword>
<dbReference type="UniPathway" id="UPA00193"/>
<keyword evidence="13" id="KW-0547">Nucleotide-binding</keyword>
<dbReference type="PROSITE" id="PS00767">
    <property type="entry name" value="THF_DHG_CYH_2"/>
    <property type="match status" value="1"/>
</dbReference>
<comment type="similarity">
    <text evidence="4">In the C-terminal section; belongs to the formate--tetrahydrofolate ligase family.</text>
</comment>
<organism evidence="22 23">
    <name type="scientific">Paraphoma chrysanthemicola</name>
    <dbReference type="NCBI Taxonomy" id="798071"/>
    <lineage>
        <taxon>Eukaryota</taxon>
        <taxon>Fungi</taxon>
        <taxon>Dikarya</taxon>
        <taxon>Ascomycota</taxon>
        <taxon>Pezizomycotina</taxon>
        <taxon>Dothideomycetes</taxon>
        <taxon>Pleosporomycetidae</taxon>
        <taxon>Pleosporales</taxon>
        <taxon>Pleosporineae</taxon>
        <taxon>Phaeosphaeriaceae</taxon>
        <taxon>Paraphoma</taxon>
    </lineage>
</organism>
<dbReference type="EC" id="6.3.4.3" evidence="6"/>
<evidence type="ECO:0000256" key="7">
    <source>
        <dbReference type="ARBA" id="ARBA00012776"/>
    </source>
</evidence>
<dbReference type="InterPro" id="IPR027417">
    <property type="entry name" value="P-loop_NTPase"/>
</dbReference>
<dbReference type="FunFam" id="3.40.50.720:FF:000006">
    <property type="entry name" value="Bifunctional protein FolD"/>
    <property type="match status" value="1"/>
</dbReference>
<dbReference type="Gene3D" id="3.40.50.300">
    <property type="entry name" value="P-loop containing nucleotide triphosphate hydrolases"/>
    <property type="match status" value="2"/>
</dbReference>
<evidence type="ECO:0000256" key="4">
    <source>
        <dbReference type="ARBA" id="ARBA00006985"/>
    </source>
</evidence>
<dbReference type="EC" id="3.5.4.9" evidence="7"/>
<dbReference type="Gene3D" id="3.40.50.720">
    <property type="entry name" value="NAD(P)-binding Rossmann-like Domain"/>
    <property type="match status" value="1"/>
</dbReference>
<dbReference type="InterPro" id="IPR046346">
    <property type="entry name" value="Aminoacid_DH-like_N_sf"/>
</dbReference>
<dbReference type="CDD" id="cd00477">
    <property type="entry name" value="FTHFS"/>
    <property type="match status" value="1"/>
</dbReference>
<dbReference type="FunFam" id="3.10.410.10:FF:000001">
    <property type="entry name" value="Putative formate--tetrahydrofolate ligase"/>
    <property type="match status" value="1"/>
</dbReference>
<dbReference type="FunFam" id="3.40.50.10860:FF:000005">
    <property type="entry name" value="C-1-tetrahydrofolate synthase, cytoplasmic, putative"/>
    <property type="match status" value="1"/>
</dbReference>
<dbReference type="Proteomes" id="UP000813461">
    <property type="component" value="Unassembled WGS sequence"/>
</dbReference>
<keyword evidence="12 22" id="KW-0436">Ligase</keyword>
<comment type="subcellular location">
    <subcellularLocation>
        <location evidence="1">Cytoplasm</location>
    </subcellularLocation>
</comment>
<evidence type="ECO:0000256" key="2">
    <source>
        <dbReference type="ARBA" id="ARBA00004777"/>
    </source>
</evidence>
<dbReference type="PANTHER" id="PTHR48099:SF5">
    <property type="entry name" value="C-1-TETRAHYDROFOLATE SYNTHASE, CYTOPLASMIC"/>
    <property type="match status" value="1"/>
</dbReference>
<proteinExistence type="inferred from homology"/>